<name>A0A9N7TI11_PLEPL</name>
<keyword evidence="7" id="KW-1185">Reference proteome</keyword>
<feature type="domain" description="PH" evidence="5">
    <location>
        <begin position="62"/>
        <end position="160"/>
    </location>
</feature>
<organism evidence="6 7">
    <name type="scientific">Pleuronectes platessa</name>
    <name type="common">European plaice</name>
    <dbReference type="NCBI Taxonomy" id="8262"/>
    <lineage>
        <taxon>Eukaryota</taxon>
        <taxon>Metazoa</taxon>
        <taxon>Chordata</taxon>
        <taxon>Craniata</taxon>
        <taxon>Vertebrata</taxon>
        <taxon>Euteleostomi</taxon>
        <taxon>Actinopterygii</taxon>
        <taxon>Neopterygii</taxon>
        <taxon>Teleostei</taxon>
        <taxon>Neoteleostei</taxon>
        <taxon>Acanthomorphata</taxon>
        <taxon>Carangaria</taxon>
        <taxon>Pleuronectiformes</taxon>
        <taxon>Pleuronectoidei</taxon>
        <taxon>Pleuronectidae</taxon>
        <taxon>Pleuronectes</taxon>
    </lineage>
</organism>
<reference evidence="6" key="1">
    <citation type="submission" date="2020-03" db="EMBL/GenBank/DDBJ databases">
        <authorList>
            <person name="Weist P."/>
        </authorList>
    </citation>
    <scope>NUCLEOTIDE SEQUENCE</scope>
</reference>
<dbReference type="PANTHER" id="PTHR16186:SF11">
    <property type="entry name" value="SIGNAL-TRANSDUCING ADAPTOR PROTEIN 2"/>
    <property type="match status" value="1"/>
</dbReference>
<dbReference type="InterPro" id="IPR000980">
    <property type="entry name" value="SH2"/>
</dbReference>
<dbReference type="Gene3D" id="3.30.505.10">
    <property type="entry name" value="SH2 domain"/>
    <property type="match status" value="1"/>
</dbReference>
<dbReference type="SMART" id="SM00233">
    <property type="entry name" value="PH"/>
    <property type="match status" value="1"/>
</dbReference>
<keyword evidence="2 3" id="KW-0727">SH2 domain</keyword>
<comment type="caution">
    <text evidence="6">The sequence shown here is derived from an EMBL/GenBank/DDBJ whole genome shotgun (WGS) entry which is preliminary data.</text>
</comment>
<protein>
    <submittedName>
        <fullName evidence="6">Uncharacterized protein</fullName>
    </submittedName>
</protein>
<dbReference type="AlphaFoldDB" id="A0A9N7TI11"/>
<evidence type="ECO:0000256" key="3">
    <source>
        <dbReference type="PROSITE-ProRule" id="PRU00191"/>
    </source>
</evidence>
<dbReference type="GO" id="GO:0035591">
    <property type="term" value="F:signaling adaptor activity"/>
    <property type="evidence" value="ECO:0007669"/>
    <property type="project" value="InterPro"/>
</dbReference>
<dbReference type="SUPFAM" id="SSF55550">
    <property type="entry name" value="SH2 domain"/>
    <property type="match status" value="1"/>
</dbReference>
<evidence type="ECO:0000256" key="2">
    <source>
        <dbReference type="ARBA" id="ARBA00022999"/>
    </source>
</evidence>
<dbReference type="InterPro" id="IPR036388">
    <property type="entry name" value="WH-like_DNA-bd_sf"/>
</dbReference>
<sequence>MVISILHTDPSRHRYTHLRKLQITSTHFRQWPISSKAVKAVTPRLQLDMARRAARQRGQLPTCYYEGYLEKRSFKDKTSRNLWTCLCGNMLYFFNDMRNPDYIDKLDLTGLISVTNDSSQDRNLDAARLTVRFPDGNIKFTAPNTEARELWKGYILSVSELSVPSSLNLLPGQLHMLQEAVENERERLKCVAPPQDTSNGYVNAQVELPLCYHRVSRLEAELLLEKECKRGNLLMRPGSDGNSFAITTRQDHAGAIFSHYRVSSKHEAGFSIDVDIPVHCDTLRDVIDYLVESTDRALVPLIIEEQYEKNIFFIRSDRENGEKSVQQAFSILKLPSIMKTKELTKQVRDKVVEKYEAGLGYKKISRALNISLSTIKSIIRKWKEYGTTANLPRGGRPPKLKSRTRRK</sequence>
<dbReference type="SUPFAM" id="SSF46689">
    <property type="entry name" value="Homeodomain-like"/>
    <property type="match status" value="1"/>
</dbReference>
<dbReference type="Gene3D" id="2.30.29.30">
    <property type="entry name" value="Pleckstrin-homology domain (PH domain)/Phosphotyrosine-binding domain (PTB)"/>
    <property type="match status" value="1"/>
</dbReference>
<dbReference type="PROSITE" id="PS50001">
    <property type="entry name" value="SH2"/>
    <property type="match status" value="1"/>
</dbReference>
<dbReference type="Proteomes" id="UP001153269">
    <property type="component" value="Unassembled WGS sequence"/>
</dbReference>
<proteinExistence type="predicted"/>
<dbReference type="PANTHER" id="PTHR16186">
    <property type="entry name" value="SIGNAL-TRANSDUCING ADAPTOR PROTEIN-RELATED"/>
    <property type="match status" value="1"/>
</dbReference>
<feature type="domain" description="SH2" evidence="4">
    <location>
        <begin position="201"/>
        <end position="289"/>
    </location>
</feature>
<dbReference type="InterPro" id="IPR057667">
    <property type="entry name" value="HTH_SB"/>
</dbReference>
<dbReference type="CDD" id="cd13268">
    <property type="entry name" value="PH_Brdg1"/>
    <property type="match status" value="1"/>
</dbReference>
<dbReference type="InterPro" id="IPR011993">
    <property type="entry name" value="PH-like_dom_sf"/>
</dbReference>
<gene>
    <name evidence="6" type="ORF">PLEPLA_LOCUS896</name>
</gene>
<dbReference type="InterPro" id="IPR036860">
    <property type="entry name" value="SH2_dom_sf"/>
</dbReference>
<evidence type="ECO:0000259" key="4">
    <source>
        <dbReference type="PROSITE" id="PS50001"/>
    </source>
</evidence>
<dbReference type="SUPFAM" id="SSF50729">
    <property type="entry name" value="PH domain-like"/>
    <property type="match status" value="1"/>
</dbReference>
<accession>A0A9N7TI11</accession>
<dbReference type="PROSITE" id="PS50003">
    <property type="entry name" value="PH_DOMAIN"/>
    <property type="match status" value="1"/>
</dbReference>
<evidence type="ECO:0000313" key="6">
    <source>
        <dbReference type="EMBL" id="CAB1413196.1"/>
    </source>
</evidence>
<dbReference type="Pfam" id="PF25787">
    <property type="entry name" value="HTH_SB"/>
    <property type="match status" value="1"/>
</dbReference>
<dbReference type="EMBL" id="CADEAL010000043">
    <property type="protein sequence ID" value="CAB1413196.1"/>
    <property type="molecule type" value="Genomic_DNA"/>
</dbReference>
<evidence type="ECO:0000256" key="1">
    <source>
        <dbReference type="ARBA" id="ARBA00022553"/>
    </source>
</evidence>
<dbReference type="InterPro" id="IPR001849">
    <property type="entry name" value="PH_domain"/>
</dbReference>
<dbReference type="Gene3D" id="1.10.10.10">
    <property type="entry name" value="Winged helix-like DNA-binding domain superfamily/Winged helix DNA-binding domain"/>
    <property type="match status" value="1"/>
</dbReference>
<dbReference type="InterPro" id="IPR009057">
    <property type="entry name" value="Homeodomain-like_sf"/>
</dbReference>
<evidence type="ECO:0000313" key="7">
    <source>
        <dbReference type="Proteomes" id="UP001153269"/>
    </source>
</evidence>
<dbReference type="InterPro" id="IPR039111">
    <property type="entry name" value="STAP1/STAP2"/>
</dbReference>
<evidence type="ECO:0000259" key="5">
    <source>
        <dbReference type="PROSITE" id="PS50003"/>
    </source>
</evidence>
<keyword evidence="1" id="KW-0597">Phosphoprotein</keyword>